<sequence>MDNMESMIGQTALISIFSHIFFTGVAFYAMRALMFEKFIHKHHVLQAQILYIFLSISIGTMVSTFFLNISSWSRQLPYLF</sequence>
<feature type="transmembrane region" description="Helical" evidence="1">
    <location>
        <begin position="12"/>
        <end position="29"/>
    </location>
</feature>
<keyword evidence="1" id="KW-0472">Membrane</keyword>
<dbReference type="NCBIfam" id="TIGR02327">
    <property type="entry name" value="int_mem_ywzB"/>
    <property type="match status" value="1"/>
</dbReference>
<dbReference type="Proteomes" id="UP000189661">
    <property type="component" value="Chromosome"/>
</dbReference>
<keyword evidence="3" id="KW-1185">Reference proteome</keyword>
<dbReference type="InterPro" id="IPR009526">
    <property type="entry name" value="DUF1146"/>
</dbReference>
<reference evidence="2 3" key="1">
    <citation type="submission" date="2017-01" db="EMBL/GenBank/DDBJ databases">
        <title>Planococcus faecalis genome complete sequence.</title>
        <authorList>
            <person name="Lee P.C."/>
        </authorList>
    </citation>
    <scope>NUCLEOTIDE SEQUENCE [LARGE SCALE GENOMIC DNA]</scope>
    <source>
        <strain evidence="2 3">AJ003</strain>
    </source>
</reference>
<name>A0ABN4XTX2_9BACL</name>
<proteinExistence type="predicted"/>
<accession>A0ABN4XTX2</accession>
<dbReference type="Pfam" id="PF06612">
    <property type="entry name" value="DUF1146"/>
    <property type="match status" value="1"/>
</dbReference>
<dbReference type="EMBL" id="CP019401">
    <property type="protein sequence ID" value="AQU80294.1"/>
    <property type="molecule type" value="Genomic_DNA"/>
</dbReference>
<feature type="transmembrane region" description="Helical" evidence="1">
    <location>
        <begin position="49"/>
        <end position="69"/>
    </location>
</feature>
<keyword evidence="1" id="KW-1133">Transmembrane helix</keyword>
<protein>
    <recommendedName>
        <fullName evidence="4">DUF1146 domain-containing protein</fullName>
    </recommendedName>
</protein>
<evidence type="ECO:0000313" key="2">
    <source>
        <dbReference type="EMBL" id="AQU80294.1"/>
    </source>
</evidence>
<evidence type="ECO:0008006" key="4">
    <source>
        <dbReference type="Google" id="ProtNLM"/>
    </source>
</evidence>
<evidence type="ECO:0000313" key="3">
    <source>
        <dbReference type="Proteomes" id="UP000189661"/>
    </source>
</evidence>
<keyword evidence="1" id="KW-0812">Transmembrane</keyword>
<gene>
    <name evidence="2" type="ORF">AJGP001_13870</name>
</gene>
<organism evidence="2 3">
    <name type="scientific">Planococcus faecalis</name>
    <dbReference type="NCBI Taxonomy" id="1598147"/>
    <lineage>
        <taxon>Bacteria</taxon>
        <taxon>Bacillati</taxon>
        <taxon>Bacillota</taxon>
        <taxon>Bacilli</taxon>
        <taxon>Bacillales</taxon>
        <taxon>Caryophanaceae</taxon>
        <taxon>Planococcus</taxon>
    </lineage>
</organism>
<evidence type="ECO:0000256" key="1">
    <source>
        <dbReference type="SAM" id="Phobius"/>
    </source>
</evidence>